<sequence length="148" mass="16523">MISQEHVITPSCFDTSDGVFVDAVAFWLGGDEIVCFDTDNDIMRVIALPELTDDMSLSIRASGDSLALFVQNRWRDQALGLEALGFRNNGEVFVRRSDKLISYNVEHGEIKYSAKPMNLMFYDGYAWPLAGENSIYPFPENLALLGCA</sequence>
<dbReference type="EMBL" id="JAUIZM010000014">
    <property type="protein sequence ID" value="KAK1352986.1"/>
    <property type="molecule type" value="Genomic_DNA"/>
</dbReference>
<name>A0AAD8GQX4_9APIA</name>
<dbReference type="Proteomes" id="UP001237642">
    <property type="component" value="Unassembled WGS sequence"/>
</dbReference>
<gene>
    <name evidence="1" type="ORF">POM88_052824</name>
</gene>
<organism evidence="1 2">
    <name type="scientific">Heracleum sosnowskyi</name>
    <dbReference type="NCBI Taxonomy" id="360622"/>
    <lineage>
        <taxon>Eukaryota</taxon>
        <taxon>Viridiplantae</taxon>
        <taxon>Streptophyta</taxon>
        <taxon>Embryophyta</taxon>
        <taxon>Tracheophyta</taxon>
        <taxon>Spermatophyta</taxon>
        <taxon>Magnoliopsida</taxon>
        <taxon>eudicotyledons</taxon>
        <taxon>Gunneridae</taxon>
        <taxon>Pentapetalae</taxon>
        <taxon>asterids</taxon>
        <taxon>campanulids</taxon>
        <taxon>Apiales</taxon>
        <taxon>Apiaceae</taxon>
        <taxon>Apioideae</taxon>
        <taxon>apioid superclade</taxon>
        <taxon>Tordylieae</taxon>
        <taxon>Tordyliinae</taxon>
        <taxon>Heracleum</taxon>
    </lineage>
</organism>
<comment type="caution">
    <text evidence="1">The sequence shown here is derived from an EMBL/GenBank/DDBJ whole genome shotgun (WGS) entry which is preliminary data.</text>
</comment>
<keyword evidence="2" id="KW-1185">Reference proteome</keyword>
<proteinExistence type="predicted"/>
<reference evidence="1" key="2">
    <citation type="submission" date="2023-05" db="EMBL/GenBank/DDBJ databases">
        <authorList>
            <person name="Schelkunov M.I."/>
        </authorList>
    </citation>
    <scope>NUCLEOTIDE SEQUENCE</scope>
    <source>
        <strain evidence="1">Hsosn_3</strain>
        <tissue evidence="1">Leaf</tissue>
    </source>
</reference>
<evidence type="ECO:0000313" key="2">
    <source>
        <dbReference type="Proteomes" id="UP001237642"/>
    </source>
</evidence>
<accession>A0AAD8GQX4</accession>
<dbReference type="AlphaFoldDB" id="A0AAD8GQX4"/>
<evidence type="ECO:0000313" key="1">
    <source>
        <dbReference type="EMBL" id="KAK1352986.1"/>
    </source>
</evidence>
<reference evidence="1" key="1">
    <citation type="submission" date="2023-02" db="EMBL/GenBank/DDBJ databases">
        <title>Genome of toxic invasive species Heracleum sosnowskyi carries increased number of genes despite the absence of recent whole-genome duplications.</title>
        <authorList>
            <person name="Schelkunov M."/>
            <person name="Shtratnikova V."/>
            <person name="Makarenko M."/>
            <person name="Klepikova A."/>
            <person name="Omelchenko D."/>
            <person name="Novikova G."/>
            <person name="Obukhova E."/>
            <person name="Bogdanov V."/>
            <person name="Penin A."/>
            <person name="Logacheva M."/>
        </authorList>
    </citation>
    <scope>NUCLEOTIDE SEQUENCE</scope>
    <source>
        <strain evidence="1">Hsosn_3</strain>
        <tissue evidence="1">Leaf</tissue>
    </source>
</reference>
<protein>
    <submittedName>
        <fullName evidence="1">Uncharacterized protein</fullName>
    </submittedName>
</protein>